<dbReference type="Pfam" id="PF04892">
    <property type="entry name" value="VanZ"/>
    <property type="match status" value="1"/>
</dbReference>
<sequence>MQVRNRHWLVLFLIFFGIPFFFWGGPGYHAARSFKAAWDLGHILFFGCFSWLVFQYYQTREELRCTLRLFLGIFILVLVLGIGVEFMQLGITGRHPDPYDVLRNQLGCLVAYVFFCCRKEKYLTLLRTTVLLMLLLAAWPLCRALIDELIAREQFPVLADFETPFELARWREGRQLAFDRTLARHGRKSMRVQLSTAMYSGTALFYFPHDWRGYRWLSLSVYNPEPEPVTLHCRIHDRWHNKSGQAFSDRFHDKFILRPGWNDLRISLEAVRLAPAGREMDMQYIESFGIFVIRRAKPMVLHVDYVYLSN</sequence>
<dbReference type="KEGG" id="ddu:GF1_00820"/>
<dbReference type="Proteomes" id="UP001063350">
    <property type="component" value="Chromosome"/>
</dbReference>
<dbReference type="SUPFAM" id="SSF49785">
    <property type="entry name" value="Galactose-binding domain-like"/>
    <property type="match status" value="1"/>
</dbReference>
<dbReference type="PANTHER" id="PTHR28008:SF1">
    <property type="entry name" value="DOMAIN PROTEIN, PUTATIVE (AFU_ORTHOLOGUE AFUA_3G10980)-RELATED"/>
    <property type="match status" value="1"/>
</dbReference>
<evidence type="ECO:0000313" key="3">
    <source>
        <dbReference type="EMBL" id="BCO07706.1"/>
    </source>
</evidence>
<feature type="transmembrane region" description="Helical" evidence="1">
    <location>
        <begin position="124"/>
        <end position="146"/>
    </location>
</feature>
<reference evidence="3" key="1">
    <citation type="submission" date="2020-12" db="EMBL/GenBank/DDBJ databases">
        <title>Desulfobium dissulfuricans gen. nov., sp. nov., a novel mesophilic, sulfate-reducing bacterium isolated from a deep-sea hydrothermal vent.</title>
        <authorList>
            <person name="Hashimoto Y."/>
            <person name="Tame A."/>
            <person name="Sawayama S."/>
            <person name="Miyazaki J."/>
            <person name="Takai K."/>
            <person name="Nakagawa S."/>
        </authorList>
    </citation>
    <scope>NUCLEOTIDE SEQUENCE</scope>
    <source>
        <strain evidence="3">GF1</strain>
    </source>
</reference>
<keyword evidence="1" id="KW-0472">Membrane</keyword>
<evidence type="ECO:0000256" key="1">
    <source>
        <dbReference type="SAM" id="Phobius"/>
    </source>
</evidence>
<keyword evidence="4" id="KW-1185">Reference proteome</keyword>
<dbReference type="RefSeq" id="WP_267927653.1">
    <property type="nucleotide sequence ID" value="NZ_AP024233.1"/>
</dbReference>
<gene>
    <name evidence="3" type="ORF">GF1_00820</name>
</gene>
<evidence type="ECO:0000313" key="4">
    <source>
        <dbReference type="Proteomes" id="UP001063350"/>
    </source>
</evidence>
<name>A0A915XK34_9BACT</name>
<keyword evidence="1" id="KW-0812">Transmembrane</keyword>
<keyword evidence="1" id="KW-1133">Transmembrane helix</keyword>
<dbReference type="InterPro" id="IPR008979">
    <property type="entry name" value="Galactose-bd-like_sf"/>
</dbReference>
<feature type="transmembrane region" description="Helical" evidence="1">
    <location>
        <begin position="101"/>
        <end position="117"/>
    </location>
</feature>
<organism evidence="3 4">
    <name type="scientific">Desulfolithobacter dissulfuricans</name>
    <dbReference type="NCBI Taxonomy" id="2795293"/>
    <lineage>
        <taxon>Bacteria</taxon>
        <taxon>Pseudomonadati</taxon>
        <taxon>Thermodesulfobacteriota</taxon>
        <taxon>Desulfobulbia</taxon>
        <taxon>Desulfobulbales</taxon>
        <taxon>Desulfobulbaceae</taxon>
        <taxon>Desulfolithobacter</taxon>
    </lineage>
</organism>
<feature type="transmembrane region" description="Helical" evidence="1">
    <location>
        <begin position="69"/>
        <end position="89"/>
    </location>
</feature>
<dbReference type="InterPro" id="IPR006976">
    <property type="entry name" value="VanZ-like"/>
</dbReference>
<protein>
    <recommendedName>
        <fullName evidence="2">VanZ-like domain-containing protein</fullName>
    </recommendedName>
</protein>
<proteinExistence type="predicted"/>
<accession>A0A915XK34</accession>
<feature type="domain" description="VanZ-like" evidence="2">
    <location>
        <begin position="36"/>
        <end position="116"/>
    </location>
</feature>
<dbReference type="EMBL" id="AP024233">
    <property type="protein sequence ID" value="BCO07706.1"/>
    <property type="molecule type" value="Genomic_DNA"/>
</dbReference>
<evidence type="ECO:0000259" key="2">
    <source>
        <dbReference type="Pfam" id="PF04892"/>
    </source>
</evidence>
<feature type="transmembrane region" description="Helical" evidence="1">
    <location>
        <begin position="36"/>
        <end position="57"/>
    </location>
</feature>
<dbReference type="AlphaFoldDB" id="A0A915XK34"/>
<feature type="transmembrane region" description="Helical" evidence="1">
    <location>
        <begin position="7"/>
        <end position="24"/>
    </location>
</feature>
<dbReference type="NCBIfam" id="NF037970">
    <property type="entry name" value="vanZ_1"/>
    <property type="match status" value="1"/>
</dbReference>
<dbReference type="PANTHER" id="PTHR28008">
    <property type="entry name" value="DOMAIN PROTEIN, PUTATIVE (AFU_ORTHOLOGUE AFUA_3G10980)-RELATED"/>
    <property type="match status" value="1"/>
</dbReference>